<dbReference type="GO" id="GO:0032259">
    <property type="term" value="P:methylation"/>
    <property type="evidence" value="ECO:0007669"/>
    <property type="project" value="UniProtKB-KW"/>
</dbReference>
<feature type="domain" description="Release factor glutamine methyltransferase N-terminal" evidence="7">
    <location>
        <begin position="19"/>
        <end position="89"/>
    </location>
</feature>
<keyword evidence="9" id="KW-1185">Reference proteome</keyword>
<evidence type="ECO:0000313" key="9">
    <source>
        <dbReference type="Proteomes" id="UP001589920"/>
    </source>
</evidence>
<dbReference type="InterPro" id="IPR007848">
    <property type="entry name" value="Small_mtfrase_dom"/>
</dbReference>
<feature type="binding site" evidence="5">
    <location>
        <position position="180"/>
    </location>
    <ligand>
        <name>S-adenosyl-L-methionine</name>
        <dbReference type="ChEBI" id="CHEBI:59789"/>
    </ligand>
</feature>
<dbReference type="InterPro" id="IPR004556">
    <property type="entry name" value="HemK-like"/>
</dbReference>
<dbReference type="PROSITE" id="PS00092">
    <property type="entry name" value="N6_MTASE"/>
    <property type="match status" value="1"/>
</dbReference>
<dbReference type="Pfam" id="PF17827">
    <property type="entry name" value="PrmC_N"/>
    <property type="match status" value="1"/>
</dbReference>
<dbReference type="EMBL" id="JBHMQU010000036">
    <property type="protein sequence ID" value="MFC0812152.1"/>
    <property type="molecule type" value="Genomic_DNA"/>
</dbReference>
<dbReference type="Pfam" id="PF05175">
    <property type="entry name" value="MTS"/>
    <property type="match status" value="1"/>
</dbReference>
<reference evidence="8 9" key="1">
    <citation type="submission" date="2024-09" db="EMBL/GenBank/DDBJ databases">
        <authorList>
            <person name="Sun Q."/>
            <person name="Mori K."/>
        </authorList>
    </citation>
    <scope>NUCLEOTIDE SEQUENCE [LARGE SCALE GENOMIC DNA]</scope>
    <source>
        <strain evidence="8 9">KCTC 42086</strain>
    </source>
</reference>
<proteinExistence type="inferred from homology"/>
<dbReference type="InterPro" id="IPR002052">
    <property type="entry name" value="DNA_methylase_N6_adenine_CS"/>
</dbReference>
<dbReference type="EC" id="2.1.1.297" evidence="5"/>
<dbReference type="HAMAP" id="MF_02126">
    <property type="entry name" value="RF_methyltr_PrmC"/>
    <property type="match status" value="1"/>
</dbReference>
<feature type="binding site" evidence="5">
    <location>
        <position position="194"/>
    </location>
    <ligand>
        <name>S-adenosyl-L-methionine</name>
        <dbReference type="ChEBI" id="CHEBI:59789"/>
    </ligand>
</feature>
<evidence type="ECO:0000256" key="3">
    <source>
        <dbReference type="ARBA" id="ARBA00022691"/>
    </source>
</evidence>
<evidence type="ECO:0000256" key="2">
    <source>
        <dbReference type="ARBA" id="ARBA00022679"/>
    </source>
</evidence>
<comment type="similarity">
    <text evidence="5">Belongs to the protein N5-glutamine methyltransferase family. PrmC subfamily.</text>
</comment>
<evidence type="ECO:0000259" key="6">
    <source>
        <dbReference type="Pfam" id="PF05175"/>
    </source>
</evidence>
<feature type="binding site" evidence="5">
    <location>
        <begin position="130"/>
        <end position="134"/>
    </location>
    <ligand>
        <name>S-adenosyl-L-methionine</name>
        <dbReference type="ChEBI" id="CHEBI:59789"/>
    </ligand>
</feature>
<comment type="caution">
    <text evidence="8">The sequence shown here is derived from an EMBL/GenBank/DDBJ whole genome shotgun (WGS) entry which is preliminary data.</text>
</comment>
<feature type="binding site" evidence="5">
    <location>
        <position position="153"/>
    </location>
    <ligand>
        <name>S-adenosyl-L-methionine</name>
        <dbReference type="ChEBI" id="CHEBI:59789"/>
    </ligand>
</feature>
<dbReference type="NCBIfam" id="TIGR03534">
    <property type="entry name" value="RF_mod_PrmC"/>
    <property type="match status" value="1"/>
</dbReference>
<feature type="domain" description="Methyltransferase small" evidence="6">
    <location>
        <begin position="120"/>
        <end position="201"/>
    </location>
</feature>
<evidence type="ECO:0000313" key="8">
    <source>
        <dbReference type="EMBL" id="MFC0812152.1"/>
    </source>
</evidence>
<evidence type="ECO:0000256" key="5">
    <source>
        <dbReference type="HAMAP-Rule" id="MF_02126"/>
    </source>
</evidence>
<dbReference type="NCBIfam" id="TIGR00536">
    <property type="entry name" value="hemK_fam"/>
    <property type="match status" value="1"/>
</dbReference>
<comment type="function">
    <text evidence="5">Methylates the class 1 translation termination release factors RF1/PrfA and RF2/PrfB on the glutamine residue of the universally conserved GGQ motif.</text>
</comment>
<evidence type="ECO:0000259" key="7">
    <source>
        <dbReference type="Pfam" id="PF17827"/>
    </source>
</evidence>
<keyword evidence="2 5" id="KW-0808">Transferase</keyword>
<comment type="catalytic activity">
    <reaction evidence="4 5">
        <text>L-glutaminyl-[peptide chain release factor] + S-adenosyl-L-methionine = N(5)-methyl-L-glutaminyl-[peptide chain release factor] + S-adenosyl-L-homocysteine + H(+)</text>
        <dbReference type="Rhea" id="RHEA:42896"/>
        <dbReference type="Rhea" id="RHEA-COMP:10271"/>
        <dbReference type="Rhea" id="RHEA-COMP:10272"/>
        <dbReference type="ChEBI" id="CHEBI:15378"/>
        <dbReference type="ChEBI" id="CHEBI:30011"/>
        <dbReference type="ChEBI" id="CHEBI:57856"/>
        <dbReference type="ChEBI" id="CHEBI:59789"/>
        <dbReference type="ChEBI" id="CHEBI:61891"/>
        <dbReference type="EC" id="2.1.1.297"/>
    </reaction>
</comment>
<protein>
    <recommendedName>
        <fullName evidence="5">Release factor glutamine methyltransferase</fullName>
        <shortName evidence="5">RF MTase</shortName>
        <ecNumber evidence="5">2.1.1.297</ecNumber>
    </recommendedName>
    <alternativeName>
        <fullName evidence="5">N5-glutamine methyltransferase PrmC</fullName>
    </alternativeName>
    <alternativeName>
        <fullName evidence="5">Protein-(glutamine-N5) MTase PrmC</fullName>
    </alternativeName>
    <alternativeName>
        <fullName evidence="5">Protein-glutamine N-methyltransferase PrmC</fullName>
    </alternativeName>
</protein>
<evidence type="ECO:0000256" key="1">
    <source>
        <dbReference type="ARBA" id="ARBA00022603"/>
    </source>
</evidence>
<dbReference type="InterPro" id="IPR029063">
    <property type="entry name" value="SAM-dependent_MTases_sf"/>
</dbReference>
<dbReference type="SUPFAM" id="SSF53335">
    <property type="entry name" value="S-adenosyl-L-methionine-dependent methyltransferases"/>
    <property type="match status" value="1"/>
</dbReference>
<sequence length="293" mass="30246">MSAPASPPTASLPITGRAAMAEAVRRLEAAGVPGAHGDALALIAHAYGNVPRHALHAELARPLPPEVAARFEAAITARATRQPVAQITGQRPFWRHSFIVTPDTLDPRPETETLVAAALTLPWRTLLDLGTGTGAILLSLLAERPGTRGLGVDLSPAALAVARGNAERLGIAAEFAVSDWFAAVTGRFELIVSNPPYIAAAEMAGLSPEVRDHEPRMALTDEGDGLSAYRAIAAGAPSHLASGGWLAVEIGPTQGAAVAALFTAAGLTEVAVRPDLDGRDRVVLGRLAPPPGN</sequence>
<accession>A0ABV6T4G3</accession>
<dbReference type="InterPro" id="IPR040758">
    <property type="entry name" value="PrmC_N"/>
</dbReference>
<dbReference type="InterPro" id="IPR019874">
    <property type="entry name" value="RF_methyltr_PrmC"/>
</dbReference>
<keyword evidence="1 5" id="KW-0489">Methyltransferase</keyword>
<name>A0ABV6T4G3_9RHOB</name>
<dbReference type="PANTHER" id="PTHR18895">
    <property type="entry name" value="HEMK METHYLTRANSFERASE"/>
    <property type="match status" value="1"/>
</dbReference>
<dbReference type="Gene3D" id="1.10.8.10">
    <property type="entry name" value="DNA helicase RuvA subunit, C-terminal domain"/>
    <property type="match status" value="1"/>
</dbReference>
<evidence type="ECO:0000256" key="4">
    <source>
        <dbReference type="ARBA" id="ARBA00048391"/>
    </source>
</evidence>
<gene>
    <name evidence="5 8" type="primary">prmC</name>
    <name evidence="8" type="ORF">ACFHYO_08500</name>
</gene>
<dbReference type="GO" id="GO:0102559">
    <property type="term" value="F:peptide chain release factor N(5)-glutamine methyltransferase activity"/>
    <property type="evidence" value="ECO:0007669"/>
    <property type="project" value="UniProtKB-EC"/>
</dbReference>
<dbReference type="Gene3D" id="3.40.50.150">
    <property type="entry name" value="Vaccinia Virus protein VP39"/>
    <property type="match status" value="1"/>
</dbReference>
<feature type="binding site" evidence="5">
    <location>
        <begin position="194"/>
        <end position="197"/>
    </location>
    <ligand>
        <name>substrate</name>
    </ligand>
</feature>
<dbReference type="CDD" id="cd02440">
    <property type="entry name" value="AdoMet_MTases"/>
    <property type="match status" value="1"/>
</dbReference>
<dbReference type="Proteomes" id="UP001589920">
    <property type="component" value="Unassembled WGS sequence"/>
</dbReference>
<dbReference type="PANTHER" id="PTHR18895:SF74">
    <property type="entry name" value="MTRF1L RELEASE FACTOR GLUTAMINE METHYLTRANSFERASE"/>
    <property type="match status" value="1"/>
</dbReference>
<organism evidence="8 9">
    <name type="scientific">Paracoccus panacisoli</name>
    <dbReference type="NCBI Taxonomy" id="1510163"/>
    <lineage>
        <taxon>Bacteria</taxon>
        <taxon>Pseudomonadati</taxon>
        <taxon>Pseudomonadota</taxon>
        <taxon>Alphaproteobacteria</taxon>
        <taxon>Rhodobacterales</taxon>
        <taxon>Paracoccaceae</taxon>
        <taxon>Paracoccus</taxon>
    </lineage>
</organism>
<keyword evidence="3 5" id="KW-0949">S-adenosyl-L-methionine</keyword>
<dbReference type="InterPro" id="IPR050320">
    <property type="entry name" value="N5-glutamine_MTase"/>
</dbReference>
<dbReference type="RefSeq" id="WP_394319717.1">
    <property type="nucleotide sequence ID" value="NZ_JBHMQU010000036.1"/>
</dbReference>